<comment type="caution">
    <text evidence="1">The sequence shown here is derived from an EMBL/GenBank/DDBJ whole genome shotgun (WGS) entry which is preliminary data.</text>
</comment>
<evidence type="ECO:0000313" key="2">
    <source>
        <dbReference type="Proteomes" id="UP001211065"/>
    </source>
</evidence>
<keyword evidence="2" id="KW-1185">Reference proteome</keyword>
<evidence type="ECO:0000313" key="1">
    <source>
        <dbReference type="EMBL" id="KAJ3213107.1"/>
    </source>
</evidence>
<gene>
    <name evidence="1" type="ORF">HK099_007571</name>
</gene>
<proteinExistence type="predicted"/>
<name>A0AAD5TYH5_9FUNG</name>
<dbReference type="Proteomes" id="UP001211065">
    <property type="component" value="Unassembled WGS sequence"/>
</dbReference>
<sequence length="198" mass="23095">EPLLNLQNYNFGLNNVNEQYSNHLLDSMCIQQPFHNSQLLSLPNPFFDNNFLFINQTQLNNPQPFTSKQQQKSPKLNQGVTVEELLDIDEVLNFEVLTDTETKTENNFFLLNNPTSEEEELNTSFDFKKKLDNSIKEDLFNMTLEQIISNAKFDFSSAHLNDSIWFIEQSLKELGFNLLELGLKKEKVEEVIFDQIFC</sequence>
<organism evidence="1 2">
    <name type="scientific">Clydaea vesicula</name>
    <dbReference type="NCBI Taxonomy" id="447962"/>
    <lineage>
        <taxon>Eukaryota</taxon>
        <taxon>Fungi</taxon>
        <taxon>Fungi incertae sedis</taxon>
        <taxon>Chytridiomycota</taxon>
        <taxon>Chytridiomycota incertae sedis</taxon>
        <taxon>Chytridiomycetes</taxon>
        <taxon>Lobulomycetales</taxon>
        <taxon>Lobulomycetaceae</taxon>
        <taxon>Clydaea</taxon>
    </lineage>
</organism>
<reference evidence="1" key="1">
    <citation type="submission" date="2020-05" db="EMBL/GenBank/DDBJ databases">
        <title>Phylogenomic resolution of chytrid fungi.</title>
        <authorList>
            <person name="Stajich J.E."/>
            <person name="Amses K."/>
            <person name="Simmons R."/>
            <person name="Seto K."/>
            <person name="Myers J."/>
            <person name="Bonds A."/>
            <person name="Quandt C.A."/>
            <person name="Barry K."/>
            <person name="Liu P."/>
            <person name="Grigoriev I."/>
            <person name="Longcore J.E."/>
            <person name="James T.Y."/>
        </authorList>
    </citation>
    <scope>NUCLEOTIDE SEQUENCE</scope>
    <source>
        <strain evidence="1">JEL0476</strain>
    </source>
</reference>
<accession>A0AAD5TYH5</accession>
<feature type="non-terminal residue" evidence="1">
    <location>
        <position position="1"/>
    </location>
</feature>
<dbReference type="EMBL" id="JADGJW010000745">
    <property type="protein sequence ID" value="KAJ3213107.1"/>
    <property type="molecule type" value="Genomic_DNA"/>
</dbReference>
<protein>
    <submittedName>
        <fullName evidence="1">Uncharacterized protein</fullName>
    </submittedName>
</protein>
<dbReference type="AlphaFoldDB" id="A0AAD5TYH5"/>